<dbReference type="AlphaFoldDB" id="A0A9Q1CD77"/>
<dbReference type="EMBL" id="JAIZAY010000004">
    <property type="protein sequence ID" value="KAJ8043196.1"/>
    <property type="molecule type" value="Genomic_DNA"/>
</dbReference>
<evidence type="ECO:0000313" key="2">
    <source>
        <dbReference type="EMBL" id="KAJ8043196.1"/>
    </source>
</evidence>
<name>A0A9Q1CD77_HOLLE</name>
<feature type="region of interest" description="Disordered" evidence="1">
    <location>
        <begin position="107"/>
        <end position="145"/>
    </location>
</feature>
<feature type="compositionally biased region" description="Basic and acidic residues" evidence="1">
    <location>
        <begin position="72"/>
        <end position="81"/>
    </location>
</feature>
<feature type="compositionally biased region" description="Polar residues" evidence="1">
    <location>
        <begin position="119"/>
        <end position="128"/>
    </location>
</feature>
<keyword evidence="3" id="KW-1185">Reference proteome</keyword>
<accession>A0A9Q1CD77</accession>
<comment type="caution">
    <text evidence="2">The sequence shown here is derived from an EMBL/GenBank/DDBJ whole genome shotgun (WGS) entry which is preliminary data.</text>
</comment>
<reference evidence="2" key="1">
    <citation type="submission" date="2021-10" db="EMBL/GenBank/DDBJ databases">
        <title>Tropical sea cucumber genome reveals ecological adaptation and Cuvierian tubules defense mechanism.</title>
        <authorList>
            <person name="Chen T."/>
        </authorList>
    </citation>
    <scope>NUCLEOTIDE SEQUENCE</scope>
    <source>
        <strain evidence="2">Nanhai2018</strain>
        <tissue evidence="2">Muscle</tissue>
    </source>
</reference>
<protein>
    <submittedName>
        <fullName evidence="2">Uncharacterized protein</fullName>
    </submittedName>
</protein>
<gene>
    <name evidence="2" type="ORF">HOLleu_10179</name>
</gene>
<sequence length="241" mass="27202">MSDSPPTDGQADLREGDNASQLFVSVLSSWAECNAQPHSQLQGHNIQADDKVAPVAEVKCSQAGNKTPSDLPVDRTAADGQKKKCEAKQVAKKVQVPTNYHLQPIAQDCDRDKGPFVRSTRNAASQPKQVKKRDRSRSQIRFPQENPNDTIKLIQIFLEDEPWHSCYVKTCRETFSKFNGLRAHVDQSQSSFKASNYPCSQKSRKGAFPTPKEWIQHLPDKHGNFVVAKEIKFFDRYFLKS</sequence>
<feature type="region of interest" description="Disordered" evidence="1">
    <location>
        <begin position="62"/>
        <end position="81"/>
    </location>
</feature>
<proteinExistence type="predicted"/>
<organism evidence="2 3">
    <name type="scientific">Holothuria leucospilota</name>
    <name type="common">Black long sea cucumber</name>
    <name type="synonym">Mertensiothuria leucospilota</name>
    <dbReference type="NCBI Taxonomy" id="206669"/>
    <lineage>
        <taxon>Eukaryota</taxon>
        <taxon>Metazoa</taxon>
        <taxon>Echinodermata</taxon>
        <taxon>Eleutherozoa</taxon>
        <taxon>Echinozoa</taxon>
        <taxon>Holothuroidea</taxon>
        <taxon>Aspidochirotacea</taxon>
        <taxon>Aspidochirotida</taxon>
        <taxon>Holothuriidae</taxon>
        <taxon>Holothuria</taxon>
    </lineage>
</organism>
<evidence type="ECO:0000256" key="1">
    <source>
        <dbReference type="SAM" id="MobiDB-lite"/>
    </source>
</evidence>
<dbReference type="Proteomes" id="UP001152320">
    <property type="component" value="Chromosome 4"/>
</dbReference>
<evidence type="ECO:0000313" key="3">
    <source>
        <dbReference type="Proteomes" id="UP001152320"/>
    </source>
</evidence>